<feature type="signal peptide" evidence="6">
    <location>
        <begin position="1"/>
        <end position="21"/>
    </location>
</feature>
<keyword evidence="5" id="KW-1015">Disulfide bond</keyword>
<dbReference type="GO" id="GO:0005549">
    <property type="term" value="F:odorant binding"/>
    <property type="evidence" value="ECO:0007669"/>
    <property type="project" value="InterPro"/>
</dbReference>
<dbReference type="CDD" id="cd23992">
    <property type="entry name" value="PBP_GOBP"/>
    <property type="match status" value="3"/>
</dbReference>
<dbReference type="SMART" id="SM00708">
    <property type="entry name" value="PhBP"/>
    <property type="match status" value="3"/>
</dbReference>
<dbReference type="FunFam" id="1.10.238.20:FF:000003">
    <property type="entry name" value="AGAP010409-PA"/>
    <property type="match status" value="1"/>
</dbReference>
<organism evidence="7">
    <name type="scientific">Anopheles funestus</name>
    <name type="common">African malaria mosquito</name>
    <dbReference type="NCBI Taxonomy" id="62324"/>
    <lineage>
        <taxon>Eukaryota</taxon>
        <taxon>Metazoa</taxon>
        <taxon>Ecdysozoa</taxon>
        <taxon>Arthropoda</taxon>
        <taxon>Hexapoda</taxon>
        <taxon>Insecta</taxon>
        <taxon>Pterygota</taxon>
        <taxon>Neoptera</taxon>
        <taxon>Endopterygota</taxon>
        <taxon>Diptera</taxon>
        <taxon>Nematocera</taxon>
        <taxon>Culicoidea</taxon>
        <taxon>Culicidae</taxon>
        <taxon>Anophelinae</taxon>
        <taxon>Anopheles</taxon>
    </lineage>
</organism>
<reference evidence="7" key="1">
    <citation type="submission" date="2020-05" db="UniProtKB">
        <authorList>
            <consortium name="EnsemblMetazoa"/>
        </authorList>
    </citation>
    <scope>IDENTIFICATION</scope>
    <source>
        <strain evidence="7">FUMOZ</strain>
    </source>
</reference>
<evidence type="ECO:0000256" key="6">
    <source>
        <dbReference type="SAM" id="SignalP"/>
    </source>
</evidence>
<evidence type="ECO:0000256" key="1">
    <source>
        <dbReference type="ARBA" id="ARBA00004613"/>
    </source>
</evidence>
<dbReference type="PANTHER" id="PTHR11857">
    <property type="entry name" value="ODORANT BINDING PROTEIN-RELATED"/>
    <property type="match status" value="1"/>
</dbReference>
<feature type="chain" id="PRO_5008134409" description="Odorant-binding protein" evidence="6">
    <location>
        <begin position="22"/>
        <end position="463"/>
    </location>
</feature>
<dbReference type="GO" id="GO:0007608">
    <property type="term" value="P:sensory perception of smell"/>
    <property type="evidence" value="ECO:0007669"/>
    <property type="project" value="TreeGrafter"/>
</dbReference>
<name>A0A182RFV8_ANOFN</name>
<evidence type="ECO:0008006" key="8">
    <source>
        <dbReference type="Google" id="ProtNLM"/>
    </source>
</evidence>
<dbReference type="VEuPathDB" id="VectorBase:AFUN2_002957"/>
<keyword evidence="4 6" id="KW-0732">Signal</keyword>
<dbReference type="PANTHER" id="PTHR11857:SF46">
    <property type="entry name" value="GENERAL ODORANT-BINDING PROTEIN 99A-RELATED"/>
    <property type="match status" value="1"/>
</dbReference>
<evidence type="ECO:0000256" key="5">
    <source>
        <dbReference type="ARBA" id="ARBA00023157"/>
    </source>
</evidence>
<evidence type="ECO:0000256" key="2">
    <source>
        <dbReference type="ARBA" id="ARBA00008098"/>
    </source>
</evidence>
<dbReference type="SUPFAM" id="SSF47565">
    <property type="entry name" value="Insect pheromone/odorant-binding proteins"/>
    <property type="match status" value="3"/>
</dbReference>
<evidence type="ECO:0000313" key="7">
    <source>
        <dbReference type="EnsemblMetazoa" id="AFUN005090-PA"/>
    </source>
</evidence>
<dbReference type="Gene3D" id="1.10.238.20">
    <property type="entry name" value="Pheromone/general odorant binding protein domain"/>
    <property type="match status" value="3"/>
</dbReference>
<dbReference type="AlphaFoldDB" id="A0A182RFV8"/>
<dbReference type="VEuPathDB" id="VectorBase:AFUN2_014627"/>
<dbReference type="EnsemblMetazoa" id="AFUN005090-RA">
    <property type="protein sequence ID" value="AFUN005090-PA"/>
    <property type="gene ID" value="AFUN005090"/>
</dbReference>
<comment type="subcellular location">
    <subcellularLocation>
        <location evidence="1">Secreted</location>
    </subcellularLocation>
</comment>
<accession>A0A182RFV8</accession>
<dbReference type="VEuPathDB" id="VectorBase:AFUN005090"/>
<evidence type="ECO:0000256" key="4">
    <source>
        <dbReference type="ARBA" id="ARBA00022729"/>
    </source>
</evidence>
<dbReference type="Pfam" id="PF01395">
    <property type="entry name" value="PBP_GOBP"/>
    <property type="match status" value="3"/>
</dbReference>
<protein>
    <recommendedName>
        <fullName evidence="8">Odorant-binding protein</fullName>
    </recommendedName>
</protein>
<dbReference type="STRING" id="62324.A0A182RFV8"/>
<dbReference type="InterPro" id="IPR006170">
    <property type="entry name" value="PBP/GOBP"/>
</dbReference>
<evidence type="ECO:0000256" key="3">
    <source>
        <dbReference type="ARBA" id="ARBA00022525"/>
    </source>
</evidence>
<sequence>MNSLSIGSLIVLLVVVATTESAKTESSIFGPQPMQYQMPATSTFIVSDFLQFLQTATTCFNKLRIPEERFPLYLAGVFPNCPETQCFVRCLSANLNLYCDETGSDIDRHYLQYGLGQDYNCFRQKAEQCLAANTSPCNDPCEAAYKQELCFLEEFRKYVDSNMNSLIAAVYVEKAEQNPVHYNMNSRTVKLTIVEVVLLLMGLTSTSAMFGARDPPPGPLLAAQAACVKYLGICDNRLVQYNNSIYPTDHDTMCMVRCAGIIVGFWDDTHGFKLEGLINLFPQLAADSRAQQQILSCAEQRIAACPPTDTCTKAYTGFRCFLEAQKNGFGVKETLPEEPPYVFDGNEFMRSLTICAKILRIPKNLRDLYQQGVFPNDEKTRSLIRCFGLRTELYDDEKGPNLSRLYKLFGAGQSEKEFRRIAELCMHANQPLLNAQDKNALAYGKLYRCFSKQFGALIRANAS</sequence>
<dbReference type="InterPro" id="IPR036728">
    <property type="entry name" value="PBP_GOBP_sf"/>
</dbReference>
<keyword evidence="3" id="KW-0964">Secreted</keyword>
<proteinExistence type="inferred from homology"/>
<comment type="similarity">
    <text evidence="2">Belongs to the PBP/GOBP family.</text>
</comment>
<dbReference type="GO" id="GO:0005615">
    <property type="term" value="C:extracellular space"/>
    <property type="evidence" value="ECO:0007669"/>
    <property type="project" value="TreeGrafter"/>
</dbReference>